<name>A0A2P2QBV4_RHIMU</name>
<reference evidence="1" key="1">
    <citation type="submission" date="2018-02" db="EMBL/GenBank/DDBJ databases">
        <title>Rhizophora mucronata_Transcriptome.</title>
        <authorList>
            <person name="Meera S.P."/>
            <person name="Sreeshan A."/>
            <person name="Augustine A."/>
        </authorList>
    </citation>
    <scope>NUCLEOTIDE SEQUENCE</scope>
    <source>
        <tissue evidence="1">Leaf</tissue>
    </source>
</reference>
<dbReference type="AlphaFoldDB" id="A0A2P2QBV4"/>
<organism evidence="1">
    <name type="scientific">Rhizophora mucronata</name>
    <name type="common">Asiatic mangrove</name>
    <dbReference type="NCBI Taxonomy" id="61149"/>
    <lineage>
        <taxon>Eukaryota</taxon>
        <taxon>Viridiplantae</taxon>
        <taxon>Streptophyta</taxon>
        <taxon>Embryophyta</taxon>
        <taxon>Tracheophyta</taxon>
        <taxon>Spermatophyta</taxon>
        <taxon>Magnoliopsida</taxon>
        <taxon>eudicotyledons</taxon>
        <taxon>Gunneridae</taxon>
        <taxon>Pentapetalae</taxon>
        <taxon>rosids</taxon>
        <taxon>fabids</taxon>
        <taxon>Malpighiales</taxon>
        <taxon>Rhizophoraceae</taxon>
        <taxon>Rhizophora</taxon>
    </lineage>
</organism>
<evidence type="ECO:0000313" key="1">
    <source>
        <dbReference type="EMBL" id="MBX64455.1"/>
    </source>
</evidence>
<dbReference type="EMBL" id="GGEC01083971">
    <property type="protein sequence ID" value="MBX64455.1"/>
    <property type="molecule type" value="Transcribed_RNA"/>
</dbReference>
<proteinExistence type="predicted"/>
<accession>A0A2P2QBV4</accession>
<sequence length="23" mass="2751">MEFFAITKVHTHIKIVQKHTKTL</sequence>
<protein>
    <submittedName>
        <fullName evidence="1">Uncharacterized protein</fullName>
    </submittedName>
</protein>